<feature type="region of interest" description="Disordered" evidence="1">
    <location>
        <begin position="131"/>
        <end position="153"/>
    </location>
</feature>
<evidence type="ECO:0000313" key="2">
    <source>
        <dbReference type="EMBL" id="PRD47076.1"/>
    </source>
</evidence>
<accession>A0A2S9J2R0</accession>
<organism evidence="2 3">
    <name type="scientific">Sphingobacterium haloxyli</name>
    <dbReference type="NCBI Taxonomy" id="2100533"/>
    <lineage>
        <taxon>Bacteria</taxon>
        <taxon>Pseudomonadati</taxon>
        <taxon>Bacteroidota</taxon>
        <taxon>Sphingobacteriia</taxon>
        <taxon>Sphingobacteriales</taxon>
        <taxon>Sphingobacteriaceae</taxon>
        <taxon>Sphingobacterium</taxon>
    </lineage>
</organism>
<gene>
    <name evidence="2" type="ORF">C5745_11685</name>
</gene>
<dbReference type="Pfam" id="PF13618">
    <property type="entry name" value="Gluconate_2-dh3"/>
    <property type="match status" value="1"/>
</dbReference>
<dbReference type="InterPro" id="IPR027056">
    <property type="entry name" value="Gluconate_2DH_su3"/>
</dbReference>
<evidence type="ECO:0000313" key="3">
    <source>
        <dbReference type="Proteomes" id="UP000239711"/>
    </source>
</evidence>
<comment type="caution">
    <text evidence="2">The sequence shown here is derived from an EMBL/GenBank/DDBJ whole genome shotgun (WGS) entry which is preliminary data.</text>
</comment>
<dbReference type="RefSeq" id="WP_105717193.1">
    <property type="nucleotide sequence ID" value="NZ_PVBQ01000008.1"/>
</dbReference>
<dbReference type="OrthoDB" id="6385145at2"/>
<dbReference type="AlphaFoldDB" id="A0A2S9J2R0"/>
<proteinExistence type="predicted"/>
<protein>
    <submittedName>
        <fullName evidence="2">Twin-arginine translocation pathway signal protein</fullName>
    </submittedName>
</protein>
<dbReference type="Proteomes" id="UP000239711">
    <property type="component" value="Unassembled WGS sequence"/>
</dbReference>
<keyword evidence="3" id="KW-1185">Reference proteome</keyword>
<name>A0A2S9J2R0_9SPHI</name>
<reference evidence="2 3" key="1">
    <citation type="submission" date="2018-02" db="EMBL/GenBank/DDBJ databases">
        <title>The draft genome of Sphingobacterium sp. 5JN-11.</title>
        <authorList>
            <person name="Liu L."/>
            <person name="Li L."/>
            <person name="Liang L."/>
            <person name="Zhang X."/>
            <person name="Wang T."/>
        </authorList>
    </citation>
    <scope>NUCLEOTIDE SEQUENCE [LARGE SCALE GENOMIC DNA]</scope>
    <source>
        <strain evidence="2 3">5JN-11</strain>
    </source>
</reference>
<evidence type="ECO:0000256" key="1">
    <source>
        <dbReference type="SAM" id="MobiDB-lite"/>
    </source>
</evidence>
<sequence>MNRREAIQRVAMLIGGSVIGANLFLEGCTRPASKDVAVLFEKDNVNFLGDLAEAILPQTSTPGAKEAGVGEFIPVMIRDCYDPHDQKAFLEGLDGIDDRAKKEFGKKFQELSKDDQLQFVNILDKEAKEFQKERGDKQRELNEDAEKTGKSPEEIEQLPNHFFHMLKQLTLTGFFTSEVGMTKALRYVKIPGKYDGNYPYKKGDRAFAP</sequence>
<dbReference type="EMBL" id="PVBQ01000008">
    <property type="protein sequence ID" value="PRD47076.1"/>
    <property type="molecule type" value="Genomic_DNA"/>
</dbReference>